<gene>
    <name evidence="5" type="ORF">FIA58_002700</name>
</gene>
<evidence type="ECO:0000313" key="6">
    <source>
        <dbReference type="Proteomes" id="UP000817854"/>
    </source>
</evidence>
<dbReference type="EMBL" id="VEVQ02000001">
    <property type="protein sequence ID" value="NHN24574.1"/>
    <property type="molecule type" value="Genomic_DNA"/>
</dbReference>
<keyword evidence="1 3" id="KW-0732">Signal</keyword>
<dbReference type="Pfam" id="PF18962">
    <property type="entry name" value="Por_Secre_tail"/>
    <property type="match status" value="1"/>
</dbReference>
<reference evidence="5 6" key="2">
    <citation type="submission" date="2019-05" db="EMBL/GenBank/DDBJ databases">
        <authorList>
            <person name="Lianzixin W."/>
        </authorList>
    </citation>
    <scope>NUCLEOTIDE SEQUENCE [LARGE SCALE GENOMIC DNA]</scope>
    <source>
        <strain evidence="5 6">EC11</strain>
    </source>
</reference>
<dbReference type="InterPro" id="IPR014784">
    <property type="entry name" value="Cu2_ascorb_mOase-like_C"/>
</dbReference>
<evidence type="ECO:0000256" key="3">
    <source>
        <dbReference type="SAM" id="SignalP"/>
    </source>
</evidence>
<evidence type="ECO:0000313" key="5">
    <source>
        <dbReference type="EMBL" id="NHN24574.1"/>
    </source>
</evidence>
<name>A0ABX0IP53_9FLAO</name>
<dbReference type="InterPro" id="IPR008977">
    <property type="entry name" value="PHM/PNGase_F_dom_sf"/>
</dbReference>
<evidence type="ECO:0000256" key="1">
    <source>
        <dbReference type="ARBA" id="ARBA00022729"/>
    </source>
</evidence>
<feature type="chain" id="PRO_5046599845" evidence="3">
    <location>
        <begin position="39"/>
        <end position="470"/>
    </location>
</feature>
<reference evidence="5 6" key="3">
    <citation type="submission" date="2020-02" db="EMBL/GenBank/DDBJ databases">
        <title>Flavobacterium profundi sp. nov., isolated from a deep-sea seamount.</title>
        <authorList>
            <person name="Zhang D.-C."/>
        </authorList>
    </citation>
    <scope>NUCLEOTIDE SEQUENCE [LARGE SCALE GENOMIC DNA]</scope>
    <source>
        <strain evidence="5 6">EC11</strain>
    </source>
</reference>
<dbReference type="InterPro" id="IPR015197">
    <property type="entry name" value="PngaseF_C"/>
</dbReference>
<proteinExistence type="predicted"/>
<dbReference type="Pfam" id="PF09112">
    <property type="entry name" value="N-glycanase_N"/>
    <property type="match status" value="1"/>
</dbReference>
<dbReference type="RefSeq" id="WP_140959765.1">
    <property type="nucleotide sequence ID" value="NZ_VEVQ02000001.1"/>
</dbReference>
<keyword evidence="6" id="KW-1185">Reference proteome</keyword>
<dbReference type="SMART" id="SM01290">
    <property type="entry name" value="N-glycanase_N"/>
    <property type="match status" value="1"/>
</dbReference>
<keyword evidence="2" id="KW-1015">Disulfide bond</keyword>
<evidence type="ECO:0000256" key="2">
    <source>
        <dbReference type="ARBA" id="ARBA00023157"/>
    </source>
</evidence>
<protein>
    <submittedName>
        <fullName evidence="5">T9SS type A sorting domain-containing protein</fullName>
    </submittedName>
</protein>
<feature type="domain" description="Peptide-N-glycosidase F N-terminal" evidence="4">
    <location>
        <begin position="44"/>
        <end position="194"/>
    </location>
</feature>
<dbReference type="Proteomes" id="UP000817854">
    <property type="component" value="Unassembled WGS sequence"/>
</dbReference>
<accession>A0ABX0IP53</accession>
<comment type="caution">
    <text evidence="5">The sequence shown here is derived from an EMBL/GenBank/DDBJ whole genome shotgun (WGS) entry which is preliminary data.</text>
</comment>
<dbReference type="Gene3D" id="2.60.120.230">
    <property type="match status" value="2"/>
</dbReference>
<sequence>MNKTTFYAKCYFNNIKTTIAFRFLSLFSILLFSTYSNAQSYPYTFNVFNEVLFYDGYATTVSDPVPSGILRLNNACYTRKLTDVELSNFGNKLTMNLTIKASCDNYDRIGNVNLAFVPKNSVTYSYNDVERIEIGRYITPFMDKNVQPDEVPYTFTIDNVAQIFKNQQLLTQYDIWVELELFGVPYAANQQIAGCSGRNDVFFGTLDLVTDFDSNLTYGTNFLLPMSFKYLLRNYTINGTDVLGQTTKSITFTLNEDVQNAQLHLITSNHGANSGGEEYVRRTHYINFDNANVLTYTPGGVSCVPYRIYNTQLNCIYYNCSTGQPLPNTNAAWSWNNWCPGNKIPTRIINLGDLAQGTHTFNINVPTAVFNGGQGEFPMSVYLQGETQTLSSNSFAKTTISLSPNPVKDILTINTKDAEVIAVTVFSVTGKKILESTSKSVDFSSLQLGLYLVKIQLSNSETITKKVIKN</sequence>
<dbReference type="InterPro" id="IPR015196">
    <property type="entry name" value="PngaseF_N"/>
</dbReference>
<dbReference type="Pfam" id="PF09113">
    <property type="entry name" value="N-glycanase_C"/>
    <property type="match status" value="1"/>
</dbReference>
<feature type="signal peptide" evidence="3">
    <location>
        <begin position="1"/>
        <end position="38"/>
    </location>
</feature>
<reference evidence="6" key="1">
    <citation type="submission" date="2019-05" db="EMBL/GenBank/DDBJ databases">
        <title>Flavobacterium profundi sp. nov., isolated from a deep-sea seamount.</title>
        <authorList>
            <person name="Zhang D.-C."/>
        </authorList>
    </citation>
    <scope>NUCLEOTIDE SEQUENCE [LARGE SCALE GENOMIC DNA]</scope>
    <source>
        <strain evidence="6">EC11</strain>
    </source>
</reference>
<organism evidence="5 6">
    <name type="scientific">Flavobacterium jejuense</name>
    <dbReference type="NCBI Taxonomy" id="1544455"/>
    <lineage>
        <taxon>Bacteria</taxon>
        <taxon>Pseudomonadati</taxon>
        <taxon>Bacteroidota</taxon>
        <taxon>Flavobacteriia</taxon>
        <taxon>Flavobacteriales</taxon>
        <taxon>Flavobacteriaceae</taxon>
        <taxon>Flavobacterium</taxon>
    </lineage>
</organism>
<dbReference type="InterPro" id="IPR026444">
    <property type="entry name" value="Secre_tail"/>
</dbReference>
<evidence type="ECO:0000259" key="4">
    <source>
        <dbReference type="SMART" id="SM01290"/>
    </source>
</evidence>
<dbReference type="SUPFAM" id="SSF49742">
    <property type="entry name" value="PHM/PNGase F"/>
    <property type="match status" value="1"/>
</dbReference>
<dbReference type="NCBIfam" id="TIGR04183">
    <property type="entry name" value="Por_Secre_tail"/>
    <property type="match status" value="1"/>
</dbReference>